<feature type="transmembrane region" description="Helical" evidence="1">
    <location>
        <begin position="152"/>
        <end position="173"/>
    </location>
</feature>
<feature type="transmembrane region" description="Helical" evidence="1">
    <location>
        <begin position="69"/>
        <end position="87"/>
    </location>
</feature>
<protein>
    <submittedName>
        <fullName evidence="2">ABC transporter permease</fullName>
    </submittedName>
</protein>
<dbReference type="EMBL" id="DQUR01000265">
    <property type="protein sequence ID" value="HIP89788.1"/>
    <property type="molecule type" value="Genomic_DNA"/>
</dbReference>
<keyword evidence="1" id="KW-0812">Transmembrane</keyword>
<feature type="transmembrane region" description="Helical" evidence="1">
    <location>
        <begin position="232"/>
        <end position="251"/>
    </location>
</feature>
<reference evidence="2" key="1">
    <citation type="journal article" date="2020" name="ISME J.">
        <title>Gammaproteobacteria mediating utilization of methyl-, sulfur- and petroleum organic compounds in deep ocean hydrothermal plumes.</title>
        <authorList>
            <person name="Zhou Z."/>
            <person name="Liu Y."/>
            <person name="Pan J."/>
            <person name="Cron B.R."/>
            <person name="Toner B.M."/>
            <person name="Anantharaman K."/>
            <person name="Breier J.A."/>
            <person name="Dick G.J."/>
            <person name="Li M."/>
        </authorList>
    </citation>
    <scope>NUCLEOTIDE SEQUENCE</scope>
    <source>
        <strain evidence="2">SZUA-1476</strain>
    </source>
</reference>
<evidence type="ECO:0000313" key="3">
    <source>
        <dbReference type="Proteomes" id="UP000653692"/>
    </source>
</evidence>
<gene>
    <name evidence="2" type="ORF">EYH24_07820</name>
</gene>
<dbReference type="Proteomes" id="UP000653692">
    <property type="component" value="Unassembled WGS sequence"/>
</dbReference>
<name>A0A832ZGK1_9EURY</name>
<comment type="caution">
    <text evidence="2">The sequence shown here is derived from an EMBL/GenBank/DDBJ whole genome shotgun (WGS) entry which is preliminary data.</text>
</comment>
<feature type="transmembrane region" description="Helical" evidence="1">
    <location>
        <begin position="12"/>
        <end position="33"/>
    </location>
</feature>
<sequence>MKTQLNWELNDHLNLLVFMFGSILTGITFHIHLLERGINFSVNPPTISQIFLESMRALGLSFPRLAEDIYTILVITGVLLSSLTLRYDKDTRLAMSIYSLPVKNYKLVLTKFIASFILLFLSVIIPFFLTLFYTYGDAPNLLKGALFGEGFFISYFMFWLLACVYVISLSSLIAELSPNLFASLLGGITLLYLPKILNITYLPPAVLNSAFLTSQTAFGSVAQKVLMLVDKAFVSCILIPLVLLGMTLLISEWRDVV</sequence>
<evidence type="ECO:0000256" key="1">
    <source>
        <dbReference type="SAM" id="Phobius"/>
    </source>
</evidence>
<accession>A0A832ZGK1</accession>
<feature type="transmembrane region" description="Helical" evidence="1">
    <location>
        <begin position="108"/>
        <end position="132"/>
    </location>
</feature>
<dbReference type="AlphaFoldDB" id="A0A832ZGK1"/>
<feature type="transmembrane region" description="Helical" evidence="1">
    <location>
        <begin position="180"/>
        <end position="202"/>
    </location>
</feature>
<evidence type="ECO:0000313" key="2">
    <source>
        <dbReference type="EMBL" id="HIP89788.1"/>
    </source>
</evidence>
<proteinExistence type="predicted"/>
<keyword evidence="1" id="KW-0472">Membrane</keyword>
<keyword evidence="1" id="KW-1133">Transmembrane helix</keyword>
<organism evidence="2 3">
    <name type="scientific">Thermococcus paralvinellae</name>
    <dbReference type="NCBI Taxonomy" id="582419"/>
    <lineage>
        <taxon>Archaea</taxon>
        <taxon>Methanobacteriati</taxon>
        <taxon>Methanobacteriota</taxon>
        <taxon>Thermococci</taxon>
        <taxon>Thermococcales</taxon>
        <taxon>Thermococcaceae</taxon>
        <taxon>Thermococcus</taxon>
    </lineage>
</organism>